<sequence length="356" mass="41267">MEDLINVDKEIEEVQMIQDVLNINRNPKVYVDHMNPLVYYSDDQFRQYYRLKKPTAENIINIVRHQLNHLNNRGRPVSPEIQVLAFIRYCAKGADQNEISEQHGFHQTTLSRIIKRVAIALSYHRDEYIRFPTPAQLNIVKQNFYAIAGCPNIVGCIDGTHVKIKCPTVDYPLLYIDRKGDYSLNVQVVSDAKCRILDIVARWRGSVHDSRIWNECNLKAKFGNGEINGILLGDNGYASSRYLLTPVLNPTTPSEERYNRAHIRTRNVVERLFGYMKNKFRCFFNTIKVDLETKNAVIIALSIICNLYIEEKLSNNEDMSDNSDDEENQAIAPLREAANIQGNIFRQNYINRHFNR</sequence>
<keyword evidence="10" id="KW-0539">Nucleus</keyword>
<evidence type="ECO:0000256" key="9">
    <source>
        <dbReference type="ARBA" id="ARBA00022801"/>
    </source>
</evidence>
<dbReference type="GO" id="GO:0005737">
    <property type="term" value="C:cytoplasm"/>
    <property type="evidence" value="ECO:0007669"/>
    <property type="project" value="UniProtKB-SubCell"/>
</dbReference>
<evidence type="ECO:0000256" key="2">
    <source>
        <dbReference type="ARBA" id="ARBA00004123"/>
    </source>
</evidence>
<evidence type="ECO:0000256" key="8">
    <source>
        <dbReference type="ARBA" id="ARBA00022723"/>
    </source>
</evidence>
<comment type="subcellular location">
    <subcellularLocation>
        <location evidence="3">Cytoplasm</location>
    </subcellularLocation>
    <subcellularLocation>
        <location evidence="2">Nucleus</location>
    </subcellularLocation>
</comment>
<dbReference type="GO" id="GO:0004518">
    <property type="term" value="F:nuclease activity"/>
    <property type="evidence" value="ECO:0007669"/>
    <property type="project" value="UniProtKB-KW"/>
</dbReference>
<accession>A0AAN7PQD3</accession>
<keyword evidence="9" id="KW-0378">Hydrolase</keyword>
<evidence type="ECO:0000256" key="10">
    <source>
        <dbReference type="ARBA" id="ARBA00023242"/>
    </source>
</evidence>
<evidence type="ECO:0000256" key="12">
    <source>
        <dbReference type="ARBA" id="ARBA00045850"/>
    </source>
</evidence>
<evidence type="ECO:0000256" key="5">
    <source>
        <dbReference type="ARBA" id="ARBA00015519"/>
    </source>
</evidence>
<evidence type="ECO:0000256" key="1">
    <source>
        <dbReference type="ARBA" id="ARBA00001968"/>
    </source>
</evidence>
<evidence type="ECO:0000256" key="4">
    <source>
        <dbReference type="ARBA" id="ARBA00006958"/>
    </source>
</evidence>
<organism evidence="14 15">
    <name type="scientific">Aquatica leii</name>
    <dbReference type="NCBI Taxonomy" id="1421715"/>
    <lineage>
        <taxon>Eukaryota</taxon>
        <taxon>Metazoa</taxon>
        <taxon>Ecdysozoa</taxon>
        <taxon>Arthropoda</taxon>
        <taxon>Hexapoda</taxon>
        <taxon>Insecta</taxon>
        <taxon>Pterygota</taxon>
        <taxon>Neoptera</taxon>
        <taxon>Endopterygota</taxon>
        <taxon>Coleoptera</taxon>
        <taxon>Polyphaga</taxon>
        <taxon>Elateriformia</taxon>
        <taxon>Elateroidea</taxon>
        <taxon>Lampyridae</taxon>
        <taxon>Luciolinae</taxon>
        <taxon>Aquatica</taxon>
    </lineage>
</organism>
<gene>
    <name evidence="14" type="ORF">RN001_002852</name>
</gene>
<keyword evidence="7" id="KW-0540">Nuclease</keyword>
<evidence type="ECO:0000256" key="3">
    <source>
        <dbReference type="ARBA" id="ARBA00004496"/>
    </source>
</evidence>
<dbReference type="GO" id="GO:0016787">
    <property type="term" value="F:hydrolase activity"/>
    <property type="evidence" value="ECO:0007669"/>
    <property type="project" value="UniProtKB-KW"/>
</dbReference>
<keyword evidence="6" id="KW-0963">Cytoplasm</keyword>
<keyword evidence="15" id="KW-1185">Reference proteome</keyword>
<comment type="caution">
    <text evidence="14">The sequence shown here is derived from an EMBL/GenBank/DDBJ whole genome shotgun (WGS) entry which is preliminary data.</text>
</comment>
<protein>
    <recommendedName>
        <fullName evidence="5">Putative nuclease HARBI1</fullName>
    </recommendedName>
    <alternativeName>
        <fullName evidence="11">Harbinger transposase-derived nuclease</fullName>
    </alternativeName>
</protein>
<keyword evidence="8" id="KW-0479">Metal-binding</keyword>
<dbReference type="PANTHER" id="PTHR22930">
    <property type="match status" value="1"/>
</dbReference>
<dbReference type="PANTHER" id="PTHR22930:SF286">
    <property type="entry name" value="NUCLEASE HARBI1"/>
    <property type="match status" value="1"/>
</dbReference>
<comment type="function">
    <text evidence="12">Transposase-derived protein that may have nuclease activity. Does not have transposase activity.</text>
</comment>
<dbReference type="PRINTS" id="PR02086">
    <property type="entry name" value="PUTNUCHARBI1"/>
</dbReference>
<evidence type="ECO:0000313" key="14">
    <source>
        <dbReference type="EMBL" id="KAK4886581.1"/>
    </source>
</evidence>
<dbReference type="GO" id="GO:0046872">
    <property type="term" value="F:metal ion binding"/>
    <property type="evidence" value="ECO:0007669"/>
    <property type="project" value="UniProtKB-KW"/>
</dbReference>
<dbReference type="EMBL" id="JARPUR010000001">
    <property type="protein sequence ID" value="KAK4886581.1"/>
    <property type="molecule type" value="Genomic_DNA"/>
</dbReference>
<dbReference type="InterPro" id="IPR026103">
    <property type="entry name" value="HARBI1_animal"/>
</dbReference>
<dbReference type="AlphaFoldDB" id="A0AAN7PQD3"/>
<name>A0AAN7PQD3_9COLE</name>
<dbReference type="InterPro" id="IPR027806">
    <property type="entry name" value="HARBI1_dom"/>
</dbReference>
<dbReference type="GO" id="GO:0005634">
    <property type="term" value="C:nucleus"/>
    <property type="evidence" value="ECO:0007669"/>
    <property type="project" value="UniProtKB-SubCell"/>
</dbReference>
<proteinExistence type="inferred from homology"/>
<evidence type="ECO:0000313" key="15">
    <source>
        <dbReference type="Proteomes" id="UP001353858"/>
    </source>
</evidence>
<comment type="similarity">
    <text evidence="4">Belongs to the HARBI1 family.</text>
</comment>
<comment type="cofactor">
    <cofactor evidence="1">
        <name>a divalent metal cation</name>
        <dbReference type="ChEBI" id="CHEBI:60240"/>
    </cofactor>
</comment>
<reference evidence="15" key="1">
    <citation type="submission" date="2023-01" db="EMBL/GenBank/DDBJ databases">
        <title>Key to firefly adult light organ development and bioluminescence: homeobox transcription factors regulate luciferase expression and transportation to peroxisome.</title>
        <authorList>
            <person name="Fu X."/>
        </authorList>
    </citation>
    <scope>NUCLEOTIDE SEQUENCE [LARGE SCALE GENOMIC DNA]</scope>
</reference>
<evidence type="ECO:0000256" key="6">
    <source>
        <dbReference type="ARBA" id="ARBA00022490"/>
    </source>
</evidence>
<dbReference type="Proteomes" id="UP001353858">
    <property type="component" value="Unassembled WGS sequence"/>
</dbReference>
<dbReference type="InterPro" id="IPR045249">
    <property type="entry name" value="HARBI1-like"/>
</dbReference>
<evidence type="ECO:0000259" key="13">
    <source>
        <dbReference type="Pfam" id="PF13359"/>
    </source>
</evidence>
<evidence type="ECO:0000256" key="11">
    <source>
        <dbReference type="ARBA" id="ARBA00030126"/>
    </source>
</evidence>
<evidence type="ECO:0000256" key="7">
    <source>
        <dbReference type="ARBA" id="ARBA00022722"/>
    </source>
</evidence>
<feature type="domain" description="DDE Tnp4" evidence="13">
    <location>
        <begin position="157"/>
        <end position="306"/>
    </location>
</feature>
<dbReference type="Pfam" id="PF13359">
    <property type="entry name" value="DDE_Tnp_4"/>
    <property type="match status" value="1"/>
</dbReference>